<proteinExistence type="predicted"/>
<evidence type="ECO:0000313" key="2">
    <source>
        <dbReference type="Proteomes" id="UP000229044"/>
    </source>
</evidence>
<gene>
    <name evidence="1" type="ORF">CLH62_00890</name>
</gene>
<organism evidence="1 2">
    <name type="scientific">Marinobacter guineae</name>
    <dbReference type="NCBI Taxonomy" id="432303"/>
    <lineage>
        <taxon>Bacteria</taxon>
        <taxon>Pseudomonadati</taxon>
        <taxon>Pseudomonadota</taxon>
        <taxon>Gammaproteobacteria</taxon>
        <taxon>Pseudomonadales</taxon>
        <taxon>Marinobacteraceae</taxon>
        <taxon>Marinobacter</taxon>
    </lineage>
</organism>
<dbReference type="OrthoDB" id="6365831at2"/>
<reference evidence="1 2" key="1">
    <citation type="submission" date="2017-09" db="EMBL/GenBank/DDBJ databases">
        <title>The draft genome sequences of Marinobacter guineae M3B.</title>
        <authorList>
            <person name="Cao J."/>
        </authorList>
    </citation>
    <scope>NUCLEOTIDE SEQUENCE [LARGE SCALE GENOMIC DNA]</scope>
    <source>
        <strain evidence="1 2">M3B</strain>
    </source>
</reference>
<name>A0A2G1VLY9_9GAMM</name>
<accession>A0A2G1VLY9</accession>
<sequence length="157" mass="16963">MLRGITVVGLILALTAAVVYGPRMLGDAGDGGKQGESGQPTAECDLLAGPCQWTTTAGHWEAALETLGEGEQGTEYQLTVTTPERPARFLAVLRGESMYMGEYPVPLGNRTENEYSARFTAPFCTVDATMTWRVDLQQGQEPIGDVPLKLVFQAEPR</sequence>
<dbReference type="RefSeq" id="WP_099617581.1">
    <property type="nucleotide sequence ID" value="NZ_KZ319339.1"/>
</dbReference>
<dbReference type="AlphaFoldDB" id="A0A2G1VLY9"/>
<comment type="caution">
    <text evidence="1">The sequence shown here is derived from an EMBL/GenBank/DDBJ whole genome shotgun (WGS) entry which is preliminary data.</text>
</comment>
<dbReference type="Proteomes" id="UP000229044">
    <property type="component" value="Unassembled WGS sequence"/>
</dbReference>
<protein>
    <submittedName>
        <fullName evidence="1">Uncharacterized protein</fullName>
    </submittedName>
</protein>
<keyword evidence="2" id="KW-1185">Reference proteome</keyword>
<evidence type="ECO:0000313" key="1">
    <source>
        <dbReference type="EMBL" id="PHQ27519.1"/>
    </source>
</evidence>
<dbReference type="EMBL" id="NTFI01000001">
    <property type="protein sequence ID" value="PHQ27519.1"/>
    <property type="molecule type" value="Genomic_DNA"/>
</dbReference>